<organism evidence="2 3">
    <name type="scientific">Ranatra chinensis</name>
    <dbReference type="NCBI Taxonomy" id="642074"/>
    <lineage>
        <taxon>Eukaryota</taxon>
        <taxon>Metazoa</taxon>
        <taxon>Ecdysozoa</taxon>
        <taxon>Arthropoda</taxon>
        <taxon>Hexapoda</taxon>
        <taxon>Insecta</taxon>
        <taxon>Pterygota</taxon>
        <taxon>Neoptera</taxon>
        <taxon>Paraneoptera</taxon>
        <taxon>Hemiptera</taxon>
        <taxon>Heteroptera</taxon>
        <taxon>Panheteroptera</taxon>
        <taxon>Nepomorpha</taxon>
        <taxon>Nepidae</taxon>
        <taxon>Ranatrinae</taxon>
        <taxon>Ranatra</taxon>
    </lineage>
</organism>
<comment type="caution">
    <text evidence="2">The sequence shown here is derived from an EMBL/GenBank/DDBJ whole genome shotgun (WGS) entry which is preliminary data.</text>
</comment>
<feature type="compositionally biased region" description="Basic residues" evidence="1">
    <location>
        <begin position="89"/>
        <end position="101"/>
    </location>
</feature>
<accession>A0ABD0Z5H0</accession>
<dbReference type="EMBL" id="JBFDAA010000005">
    <property type="protein sequence ID" value="KAL1132778.1"/>
    <property type="molecule type" value="Genomic_DNA"/>
</dbReference>
<evidence type="ECO:0000313" key="2">
    <source>
        <dbReference type="EMBL" id="KAL1132778.1"/>
    </source>
</evidence>
<protein>
    <submittedName>
        <fullName evidence="2">Uncharacterized protein</fullName>
    </submittedName>
</protein>
<dbReference type="AlphaFoldDB" id="A0ABD0Z5H0"/>
<evidence type="ECO:0000256" key="1">
    <source>
        <dbReference type="SAM" id="MobiDB-lite"/>
    </source>
</evidence>
<name>A0ABD0Z5H0_9HEMI</name>
<keyword evidence="3" id="KW-1185">Reference proteome</keyword>
<proteinExistence type="predicted"/>
<dbReference type="Proteomes" id="UP001558652">
    <property type="component" value="Unassembled WGS sequence"/>
</dbReference>
<evidence type="ECO:0000313" key="3">
    <source>
        <dbReference type="Proteomes" id="UP001558652"/>
    </source>
</evidence>
<sequence length="128" mass="14304">MFHKNKTQETTEKVSLQQLLQEKFMSRLSYDPNTTAVEGDWPKPVRTHELRERDYRPRSSIAGYINCALKAVSVGAVGEQKMALTIRSTAKRGAKKKKEKKKAVDAFVSKRPSSRISGGSSPPSVTPR</sequence>
<reference evidence="2 3" key="1">
    <citation type="submission" date="2024-07" db="EMBL/GenBank/DDBJ databases">
        <title>Chromosome-level genome assembly of the water stick insect Ranatra chinensis (Heteroptera: Nepidae).</title>
        <authorList>
            <person name="Liu X."/>
        </authorList>
    </citation>
    <scope>NUCLEOTIDE SEQUENCE [LARGE SCALE GENOMIC DNA]</scope>
    <source>
        <strain evidence="2">Cailab_2021Rc</strain>
        <tissue evidence="2">Muscle</tissue>
    </source>
</reference>
<feature type="region of interest" description="Disordered" evidence="1">
    <location>
        <begin position="89"/>
        <end position="128"/>
    </location>
</feature>
<gene>
    <name evidence="2" type="ORF">AAG570_010730</name>
</gene>
<feature type="compositionally biased region" description="Low complexity" evidence="1">
    <location>
        <begin position="109"/>
        <end position="128"/>
    </location>
</feature>